<dbReference type="OrthoDB" id="416217at2759"/>
<dbReference type="Pfam" id="PF12013">
    <property type="entry name" value="OrsD"/>
    <property type="match status" value="1"/>
</dbReference>
<gene>
    <name evidence="1" type="ORF">L207DRAFT_525317</name>
</gene>
<evidence type="ECO:0000313" key="1">
    <source>
        <dbReference type="EMBL" id="PMD43943.1"/>
    </source>
</evidence>
<evidence type="ECO:0000313" key="2">
    <source>
        <dbReference type="Proteomes" id="UP000235786"/>
    </source>
</evidence>
<evidence type="ECO:0008006" key="3">
    <source>
        <dbReference type="Google" id="ProtNLM"/>
    </source>
</evidence>
<dbReference type="InterPro" id="IPR022698">
    <property type="entry name" value="OrsD"/>
</dbReference>
<keyword evidence="2" id="KW-1185">Reference proteome</keyword>
<organism evidence="1 2">
    <name type="scientific">Hyaloscypha variabilis (strain UAMH 11265 / GT02V1 / F)</name>
    <name type="common">Meliniomyces variabilis</name>
    <dbReference type="NCBI Taxonomy" id="1149755"/>
    <lineage>
        <taxon>Eukaryota</taxon>
        <taxon>Fungi</taxon>
        <taxon>Dikarya</taxon>
        <taxon>Ascomycota</taxon>
        <taxon>Pezizomycotina</taxon>
        <taxon>Leotiomycetes</taxon>
        <taxon>Helotiales</taxon>
        <taxon>Hyaloscyphaceae</taxon>
        <taxon>Hyaloscypha</taxon>
        <taxon>Hyaloscypha variabilis</taxon>
    </lineage>
</organism>
<dbReference type="AlphaFoldDB" id="A0A2J6RZL3"/>
<sequence length="509" mass="56805">MPTTKNASSHPLPADLLQYLSLYRVVICSSCKYAIQPQAIARHLKEIHHINRGHRRPYMQYISTLSLARVEDILDCKVKEFPVPLLPVQDGLACESEDCGYLCISAKRMRTHWLDQHGRSGQAFLDWQPVKLQTFFRGNLLRYFTDLKSSCSEVRKVPHCDLRSNPEFGRTKAGIEAHDLTLSYIIDPASHPSLDEQDAQLFCHYINNTSCSISTTTTASIWQVHVPKLAAAHPFLLHGILALSALHLAHLTPTSRTPFIITANTHQSIAMPLFRTAITSVTLQNSEAVLVFSHLLILYSFASEPQDEHLFLTTSTSTPPSPPSTPAESDETLLPPWLYFLRNGCALLCTVWDYLEASPVAPLASMWDIPLLTPSSPTPLLTHVLSLIPSATSSSPWSPEETTLYTQAAHDLAAAFHSTSPSHSPNQEFTPWTALRIWPMQLSLPFLAMIKEGHPGALVLLAHYCILLKKIEGAWYFEGRSRRLMGVVMGRLGREWWGFVEGVMGEVEG</sequence>
<dbReference type="PANTHER" id="PTHR47784:SF5">
    <property type="entry name" value="STEROL UPTAKE CONTROL PROTEIN 2"/>
    <property type="match status" value="1"/>
</dbReference>
<proteinExistence type="predicted"/>
<dbReference type="EMBL" id="KZ613941">
    <property type="protein sequence ID" value="PMD43943.1"/>
    <property type="molecule type" value="Genomic_DNA"/>
</dbReference>
<dbReference type="GO" id="GO:0001228">
    <property type="term" value="F:DNA-binding transcription activator activity, RNA polymerase II-specific"/>
    <property type="evidence" value="ECO:0007669"/>
    <property type="project" value="TreeGrafter"/>
</dbReference>
<dbReference type="PANTHER" id="PTHR47784">
    <property type="entry name" value="STEROL UPTAKE CONTROL PROTEIN 2"/>
    <property type="match status" value="1"/>
</dbReference>
<reference evidence="1 2" key="1">
    <citation type="submission" date="2016-04" db="EMBL/GenBank/DDBJ databases">
        <title>A degradative enzymes factory behind the ericoid mycorrhizal symbiosis.</title>
        <authorList>
            <consortium name="DOE Joint Genome Institute"/>
            <person name="Martino E."/>
            <person name="Morin E."/>
            <person name="Grelet G."/>
            <person name="Kuo A."/>
            <person name="Kohler A."/>
            <person name="Daghino S."/>
            <person name="Barry K."/>
            <person name="Choi C."/>
            <person name="Cichocki N."/>
            <person name="Clum A."/>
            <person name="Copeland A."/>
            <person name="Hainaut M."/>
            <person name="Haridas S."/>
            <person name="Labutti K."/>
            <person name="Lindquist E."/>
            <person name="Lipzen A."/>
            <person name="Khouja H.-R."/>
            <person name="Murat C."/>
            <person name="Ohm R."/>
            <person name="Olson A."/>
            <person name="Spatafora J."/>
            <person name="Veneault-Fourrey C."/>
            <person name="Henrissat B."/>
            <person name="Grigoriev I."/>
            <person name="Martin F."/>
            <person name="Perotto S."/>
        </authorList>
    </citation>
    <scope>NUCLEOTIDE SEQUENCE [LARGE SCALE GENOMIC DNA]</scope>
    <source>
        <strain evidence="1 2">F</strain>
    </source>
</reference>
<dbReference type="Proteomes" id="UP000235786">
    <property type="component" value="Unassembled WGS sequence"/>
</dbReference>
<dbReference type="Pfam" id="PF11951">
    <property type="entry name" value="Fungal_trans_2"/>
    <property type="match status" value="1"/>
</dbReference>
<dbReference type="InterPro" id="IPR021858">
    <property type="entry name" value="Fun_TF"/>
</dbReference>
<dbReference type="InterPro" id="IPR053157">
    <property type="entry name" value="Sterol_Uptake_Regulator"/>
</dbReference>
<accession>A0A2J6RZL3</accession>
<protein>
    <recommendedName>
        <fullName evidence="3">C2H2-type domain-containing protein</fullName>
    </recommendedName>
</protein>
<name>A0A2J6RZL3_HYAVF</name>